<accession>A0A6C0E5Y1</accession>
<dbReference type="EMBL" id="MN739721">
    <property type="protein sequence ID" value="QHT22825.1"/>
    <property type="molecule type" value="Genomic_DNA"/>
</dbReference>
<protein>
    <submittedName>
        <fullName evidence="1">Uncharacterized protein</fullName>
    </submittedName>
</protein>
<evidence type="ECO:0000313" key="1">
    <source>
        <dbReference type="EMBL" id="QHT22825.1"/>
    </source>
</evidence>
<organism evidence="1">
    <name type="scientific">viral metagenome</name>
    <dbReference type="NCBI Taxonomy" id="1070528"/>
    <lineage>
        <taxon>unclassified sequences</taxon>
        <taxon>metagenomes</taxon>
        <taxon>organismal metagenomes</taxon>
    </lineage>
</organism>
<dbReference type="AlphaFoldDB" id="A0A6C0E5Y1"/>
<name>A0A6C0E5Y1_9ZZZZ</name>
<proteinExistence type="predicted"/>
<reference evidence="1" key="1">
    <citation type="journal article" date="2020" name="Nature">
        <title>Giant virus diversity and host interactions through global metagenomics.</title>
        <authorList>
            <person name="Schulz F."/>
            <person name="Roux S."/>
            <person name="Paez-Espino D."/>
            <person name="Jungbluth S."/>
            <person name="Walsh D.A."/>
            <person name="Denef V.J."/>
            <person name="McMahon K.D."/>
            <person name="Konstantinidis K.T."/>
            <person name="Eloe-Fadrosh E.A."/>
            <person name="Kyrpides N.C."/>
            <person name="Woyke T."/>
        </authorList>
    </citation>
    <scope>NUCLEOTIDE SEQUENCE</scope>
    <source>
        <strain evidence="1">GVMAG-M-3300023179-114</strain>
    </source>
</reference>
<sequence length="307" mass="35332">MTKISIKETPFLSKQNVNLLWEVLLDEPNIRHISPEEKTNLYVLFSNHLAIFSENSNPNSNTDLTYLNKTFLGQMIRMIRSNINVNTSTNKNAYKVEDIQAHRQQQFEAQLAEKRNDFEASMTLVKPPVPNFTEKIEDEKIKGMDELIAKTVAQRNFDISQISMNPVNTKWLQPQQTSTKIKIQEDISNLTPIEVVELPKANSKKLSWNDARNQLNIFDTNDTANSINTDMVVTNPHVPLIESNFSILNKLKRVVEEPSISMKLENTSIPNDYAELKEKMNSLELKMNTMLDSIHKLFEIINQEKVT</sequence>